<evidence type="ECO:0000313" key="1">
    <source>
        <dbReference type="EMBL" id="KAJ8388068.1"/>
    </source>
</evidence>
<proteinExistence type="predicted"/>
<accession>A0AAD7RQ26</accession>
<protein>
    <recommendedName>
        <fullName evidence="3">Sfi1 spindle body domain-containing protein</fullName>
    </recommendedName>
</protein>
<comment type="caution">
    <text evidence="1">The sequence shown here is derived from an EMBL/GenBank/DDBJ whole genome shotgun (WGS) entry which is preliminary data.</text>
</comment>
<evidence type="ECO:0000313" key="2">
    <source>
        <dbReference type="Proteomes" id="UP001221898"/>
    </source>
</evidence>
<dbReference type="EMBL" id="JAINUG010000201">
    <property type="protein sequence ID" value="KAJ8388068.1"/>
    <property type="molecule type" value="Genomic_DNA"/>
</dbReference>
<sequence>MTNLLTRSLATWQKRGRATPRPCAPDDGAQLERRAAWLQRTAGRRRLQAGLALWAARLRQSLAVRAYCRRAVLARAFVAWETWAWLDQERGTQVLERLGRRRCRVALDRWRVRAEQRREIGRRREERLALRAREILQRWQAYAQNKSERRQLLCDHVERKRRMVKRRTLLSWAQETERLRRADISGQRSLKSRYLQQWRSRAACEARARRAAEAFREERVHGALRRAFLLWREKQRRSEQRLLGRVRTAARRWRQRALLGRAEARHAARLTSRALLRWRAALARQRESSGRVQGVAREWLQRSRRSSALRAKALAFRQQSRTGGPADSFRRWAAAYRRSVTSGAFRARQRCKRVLLVWRRLTVMALTFRREVARFQAGRRKRLTASCFALWHAGLQQARCRMTALDRSLSRQRWRATEAAMQYWRTATRGSVAQRNLNGAWLKRLFGRWKKTTEAIKDANALCVERERRGGQRALVMWLHWAKVRE</sequence>
<reference evidence="1" key="1">
    <citation type="journal article" date="2023" name="Science">
        <title>Genome structures resolve the early diversification of teleost fishes.</title>
        <authorList>
            <person name="Parey E."/>
            <person name="Louis A."/>
            <person name="Montfort J."/>
            <person name="Bouchez O."/>
            <person name="Roques C."/>
            <person name="Iampietro C."/>
            <person name="Lluch J."/>
            <person name="Castinel A."/>
            <person name="Donnadieu C."/>
            <person name="Desvignes T."/>
            <person name="Floi Bucao C."/>
            <person name="Jouanno E."/>
            <person name="Wen M."/>
            <person name="Mejri S."/>
            <person name="Dirks R."/>
            <person name="Jansen H."/>
            <person name="Henkel C."/>
            <person name="Chen W.J."/>
            <person name="Zahm M."/>
            <person name="Cabau C."/>
            <person name="Klopp C."/>
            <person name="Thompson A.W."/>
            <person name="Robinson-Rechavi M."/>
            <person name="Braasch I."/>
            <person name="Lecointre G."/>
            <person name="Bobe J."/>
            <person name="Postlethwait J.H."/>
            <person name="Berthelot C."/>
            <person name="Roest Crollius H."/>
            <person name="Guiguen Y."/>
        </authorList>
    </citation>
    <scope>NUCLEOTIDE SEQUENCE</scope>
    <source>
        <strain evidence="1">NC1722</strain>
    </source>
</reference>
<organism evidence="1 2">
    <name type="scientific">Aldrovandia affinis</name>
    <dbReference type="NCBI Taxonomy" id="143900"/>
    <lineage>
        <taxon>Eukaryota</taxon>
        <taxon>Metazoa</taxon>
        <taxon>Chordata</taxon>
        <taxon>Craniata</taxon>
        <taxon>Vertebrata</taxon>
        <taxon>Euteleostomi</taxon>
        <taxon>Actinopterygii</taxon>
        <taxon>Neopterygii</taxon>
        <taxon>Teleostei</taxon>
        <taxon>Notacanthiformes</taxon>
        <taxon>Halosauridae</taxon>
        <taxon>Aldrovandia</taxon>
    </lineage>
</organism>
<evidence type="ECO:0008006" key="3">
    <source>
        <dbReference type="Google" id="ProtNLM"/>
    </source>
</evidence>
<dbReference type="Proteomes" id="UP001221898">
    <property type="component" value="Unassembled WGS sequence"/>
</dbReference>
<keyword evidence="2" id="KW-1185">Reference proteome</keyword>
<name>A0AAD7RQ26_9TELE</name>
<gene>
    <name evidence="1" type="ORF">AAFF_G00146860</name>
</gene>
<dbReference type="AlphaFoldDB" id="A0AAD7RQ26"/>